<protein>
    <recommendedName>
        <fullName evidence="11">NADH-ubiquinone oxidoreductase 29.9 kDa subunit</fullName>
    </recommendedName>
</protein>
<evidence type="ECO:0000256" key="7">
    <source>
        <dbReference type="ARBA" id="ARBA00023128"/>
    </source>
</evidence>
<dbReference type="AlphaFoldDB" id="A0AAN7YJP3"/>
<evidence type="ECO:0000256" key="2">
    <source>
        <dbReference type="ARBA" id="ARBA00010261"/>
    </source>
</evidence>
<sequence>MRATLVRLATAAKESSLPTGNPTGLTGLFTHPSPRSTLLYLYSTTLQKLRQSFPESSVYRQSLEAVTKHRMSIIETTKPAGLEAWQERVKALVDAHPDAFRRIPLETQKSASGNEFNLIWRPSVVEGLKENEWDDEYTGKAQLEGPRSAEARADQGDILNQDPIEEHSRIPRIEPEPPLSVQQIEEVENKIGAGLIEEVIVVAEGERDLVDVMAESKVWEDLEEKPAEGQWTYFERRDTHTPTTQAR</sequence>
<name>A0AAN7YJP3_9PEZI</name>
<dbReference type="Proteomes" id="UP001310890">
    <property type="component" value="Unassembled WGS sequence"/>
</dbReference>
<evidence type="ECO:0000313" key="9">
    <source>
        <dbReference type="EMBL" id="KAK5111642.1"/>
    </source>
</evidence>
<dbReference type="InterPro" id="IPR006806">
    <property type="entry name" value="NDUFA5"/>
</dbReference>
<keyword evidence="5" id="KW-0999">Mitochondrion inner membrane</keyword>
<evidence type="ECO:0000256" key="1">
    <source>
        <dbReference type="ARBA" id="ARBA00004443"/>
    </source>
</evidence>
<keyword evidence="4" id="KW-0679">Respiratory chain</keyword>
<keyword evidence="3" id="KW-0813">Transport</keyword>
<evidence type="ECO:0000313" key="10">
    <source>
        <dbReference type="Proteomes" id="UP001310890"/>
    </source>
</evidence>
<accession>A0AAN7YJP3</accession>
<dbReference type="GO" id="GO:0022904">
    <property type="term" value="P:respiratory electron transport chain"/>
    <property type="evidence" value="ECO:0007669"/>
    <property type="project" value="InterPro"/>
</dbReference>
<dbReference type="PANTHER" id="PTHR12653:SF0">
    <property type="entry name" value="NADH DEHYDROGENASE [UBIQUINONE] 1 ALPHA SUBCOMPLEX SUBUNIT 5"/>
    <property type="match status" value="1"/>
</dbReference>
<keyword evidence="8" id="KW-0472">Membrane</keyword>
<comment type="caution">
    <text evidence="9">The sequence shown here is derived from an EMBL/GenBank/DDBJ whole genome shotgun (WGS) entry which is preliminary data.</text>
</comment>
<dbReference type="EMBL" id="JAVRRL010000037">
    <property type="protein sequence ID" value="KAK5111642.1"/>
    <property type="molecule type" value="Genomic_DNA"/>
</dbReference>
<evidence type="ECO:0000256" key="6">
    <source>
        <dbReference type="ARBA" id="ARBA00022982"/>
    </source>
</evidence>
<keyword evidence="6" id="KW-0249">Electron transport</keyword>
<gene>
    <name evidence="9" type="ORF">LTR62_004746</name>
</gene>
<dbReference type="Pfam" id="PF04716">
    <property type="entry name" value="ETC_C1_NDUFA5"/>
    <property type="match status" value="1"/>
</dbReference>
<comment type="similarity">
    <text evidence="2">Belongs to the complex I NDUFA5 subunit family.</text>
</comment>
<evidence type="ECO:0000256" key="3">
    <source>
        <dbReference type="ARBA" id="ARBA00022448"/>
    </source>
</evidence>
<evidence type="ECO:0000256" key="4">
    <source>
        <dbReference type="ARBA" id="ARBA00022660"/>
    </source>
</evidence>
<comment type="subcellular location">
    <subcellularLocation>
        <location evidence="1">Mitochondrion inner membrane</location>
        <topology evidence="1">Peripheral membrane protein</topology>
        <orientation evidence="1">Matrix side</orientation>
    </subcellularLocation>
</comment>
<organism evidence="9 10">
    <name type="scientific">Meristemomyces frigidus</name>
    <dbReference type="NCBI Taxonomy" id="1508187"/>
    <lineage>
        <taxon>Eukaryota</taxon>
        <taxon>Fungi</taxon>
        <taxon>Dikarya</taxon>
        <taxon>Ascomycota</taxon>
        <taxon>Pezizomycotina</taxon>
        <taxon>Dothideomycetes</taxon>
        <taxon>Dothideomycetidae</taxon>
        <taxon>Mycosphaerellales</taxon>
        <taxon>Teratosphaeriaceae</taxon>
        <taxon>Meristemomyces</taxon>
    </lineage>
</organism>
<reference evidence="9" key="1">
    <citation type="submission" date="2023-08" db="EMBL/GenBank/DDBJ databases">
        <title>Black Yeasts Isolated from many extreme environments.</title>
        <authorList>
            <person name="Coleine C."/>
            <person name="Stajich J.E."/>
            <person name="Selbmann L."/>
        </authorList>
    </citation>
    <scope>NUCLEOTIDE SEQUENCE</scope>
    <source>
        <strain evidence="9">CCFEE 5401</strain>
    </source>
</reference>
<evidence type="ECO:0000256" key="8">
    <source>
        <dbReference type="ARBA" id="ARBA00023136"/>
    </source>
</evidence>
<evidence type="ECO:0008006" key="11">
    <source>
        <dbReference type="Google" id="ProtNLM"/>
    </source>
</evidence>
<proteinExistence type="inferred from homology"/>
<evidence type="ECO:0000256" key="5">
    <source>
        <dbReference type="ARBA" id="ARBA00022792"/>
    </source>
</evidence>
<keyword evidence="7" id="KW-0496">Mitochondrion</keyword>
<dbReference type="PANTHER" id="PTHR12653">
    <property type="entry name" value="NADH-UBIQUINONE OXIDOREDUCTASE 13 KD-B SUBUNIT"/>
    <property type="match status" value="1"/>
</dbReference>
<dbReference type="GO" id="GO:0005743">
    <property type="term" value="C:mitochondrial inner membrane"/>
    <property type="evidence" value="ECO:0007669"/>
    <property type="project" value="UniProtKB-SubCell"/>
</dbReference>